<comment type="caution">
    <text evidence="8">The sequence shown here is derived from an EMBL/GenBank/DDBJ whole genome shotgun (WGS) entry which is preliminary data.</text>
</comment>
<evidence type="ECO:0000259" key="7">
    <source>
        <dbReference type="Pfam" id="PF02656"/>
    </source>
</evidence>
<accession>A0A368JKW6</accession>
<dbReference type="Proteomes" id="UP000253383">
    <property type="component" value="Unassembled WGS sequence"/>
</dbReference>
<evidence type="ECO:0000256" key="1">
    <source>
        <dbReference type="ARBA" id="ARBA00004651"/>
    </source>
</evidence>
<proteinExistence type="predicted"/>
<dbReference type="Pfam" id="PF02656">
    <property type="entry name" value="DUF202"/>
    <property type="match status" value="1"/>
</dbReference>
<comment type="subcellular location">
    <subcellularLocation>
        <location evidence="1">Cell membrane</location>
        <topology evidence="1">Multi-pass membrane protein</topology>
    </subcellularLocation>
</comment>
<keyword evidence="9" id="KW-1185">Reference proteome</keyword>
<dbReference type="InterPro" id="IPR003807">
    <property type="entry name" value="DUF202"/>
</dbReference>
<protein>
    <submittedName>
        <fullName evidence="8">DUF202 domain-containing protein</fullName>
    </submittedName>
</protein>
<evidence type="ECO:0000256" key="6">
    <source>
        <dbReference type="SAM" id="Phobius"/>
    </source>
</evidence>
<keyword evidence="4 6" id="KW-1133">Transmembrane helix</keyword>
<keyword evidence="3 6" id="KW-0812">Transmembrane</keyword>
<sequence length="130" mass="14227">MEQPNKLPTKTPGPADYLANERTFLAWIRTSVALMGFGFVIVKFALFIRQLSVALGEGTVLPSKGYSAVIGVLMVALGAILALLAFFRYRSVEKQLNENVFFPSQRLSLLLTLSIVIGAILLILYLLPGI</sequence>
<organism evidence="8 9">
    <name type="scientific">Larkinella punicea</name>
    <dbReference type="NCBI Taxonomy" id="2315727"/>
    <lineage>
        <taxon>Bacteria</taxon>
        <taxon>Pseudomonadati</taxon>
        <taxon>Bacteroidota</taxon>
        <taxon>Cytophagia</taxon>
        <taxon>Cytophagales</taxon>
        <taxon>Spirosomataceae</taxon>
        <taxon>Larkinella</taxon>
    </lineage>
</organism>
<feature type="transmembrane region" description="Helical" evidence="6">
    <location>
        <begin position="68"/>
        <end position="87"/>
    </location>
</feature>
<reference evidence="8 9" key="1">
    <citation type="submission" date="2018-07" db="EMBL/GenBank/DDBJ databases">
        <title>Genome analysis of Larkinella rosea.</title>
        <authorList>
            <person name="Zhou Z."/>
            <person name="Wang G."/>
        </authorList>
    </citation>
    <scope>NUCLEOTIDE SEQUENCE [LARGE SCALE GENOMIC DNA]</scope>
    <source>
        <strain evidence="9">zzj9</strain>
    </source>
</reference>
<evidence type="ECO:0000256" key="2">
    <source>
        <dbReference type="ARBA" id="ARBA00022475"/>
    </source>
</evidence>
<feature type="transmembrane region" description="Helical" evidence="6">
    <location>
        <begin position="107"/>
        <end position="127"/>
    </location>
</feature>
<dbReference type="PANTHER" id="PTHR34187:SF2">
    <property type="entry name" value="DUF202 DOMAIN-CONTAINING PROTEIN"/>
    <property type="match status" value="1"/>
</dbReference>
<dbReference type="EMBL" id="QOWE01000021">
    <property type="protein sequence ID" value="RCR67193.1"/>
    <property type="molecule type" value="Genomic_DNA"/>
</dbReference>
<feature type="transmembrane region" description="Helical" evidence="6">
    <location>
        <begin position="26"/>
        <end position="48"/>
    </location>
</feature>
<evidence type="ECO:0000256" key="5">
    <source>
        <dbReference type="ARBA" id="ARBA00023136"/>
    </source>
</evidence>
<dbReference type="InterPro" id="IPR052053">
    <property type="entry name" value="IM_YidH-like"/>
</dbReference>
<dbReference type="PANTHER" id="PTHR34187">
    <property type="entry name" value="FGR18P"/>
    <property type="match status" value="1"/>
</dbReference>
<evidence type="ECO:0000256" key="4">
    <source>
        <dbReference type="ARBA" id="ARBA00022989"/>
    </source>
</evidence>
<dbReference type="OrthoDB" id="582337at2"/>
<gene>
    <name evidence="8" type="ORF">DUE52_23050</name>
</gene>
<dbReference type="AlphaFoldDB" id="A0A368JKW6"/>
<dbReference type="RefSeq" id="WP_114408424.1">
    <property type="nucleotide sequence ID" value="NZ_QOWE01000021.1"/>
</dbReference>
<dbReference type="GO" id="GO:0005886">
    <property type="term" value="C:plasma membrane"/>
    <property type="evidence" value="ECO:0007669"/>
    <property type="project" value="UniProtKB-SubCell"/>
</dbReference>
<name>A0A368JKW6_9BACT</name>
<feature type="domain" description="DUF202" evidence="7">
    <location>
        <begin position="16"/>
        <end position="94"/>
    </location>
</feature>
<evidence type="ECO:0000256" key="3">
    <source>
        <dbReference type="ARBA" id="ARBA00022692"/>
    </source>
</evidence>
<evidence type="ECO:0000313" key="8">
    <source>
        <dbReference type="EMBL" id="RCR67193.1"/>
    </source>
</evidence>
<keyword evidence="2" id="KW-1003">Cell membrane</keyword>
<keyword evidence="5 6" id="KW-0472">Membrane</keyword>
<evidence type="ECO:0000313" key="9">
    <source>
        <dbReference type="Proteomes" id="UP000253383"/>
    </source>
</evidence>